<sequence>MPPRALASAPLAQHTTVICQLFFDPAVPRPGRCFGVFTSSSFLKLVISQTRHFSNSSFLTKYTPFHLTPPFCVSIFSYRFMDNPRYAPERRKPAQPADNGCDSPARRGGGDAAETRVRSHIKAPENGYVYDWLAQLATEQLAQTQSPAYYPPIVLPETGGFRHPSPKRYDETVADERTHKEKRRDSSDSSLVQPAYERKELPPRETTIGHFSKQAKKHRQPASSTTDDSQSEPDQPQRKETFEKRNRHKTKEDRYESKKARKHVVEDVKPAKKKTIKVKRGDAAKASKKAGEDLINGCRPKNVSQDRLTIRPGTGIFKNGRASSPSRNRGLPDLAFSEMQFLKQSSRKPLESEKELIISKSGQKTKRERERARNEISNYFIPGRQPLQEANINHGREASILPSDAGRTEATSIVRGHHSHPPVSPEEDHRNEMVLYEDFSTRRSSPQKFTLPKPKLDQIFVPRHTTASSKSTSYCTWSESVRSPIVRAKAMVADASRNKRRVSPTSHQRTRRDDEDAQVVMSKQLRLANTSSVRNDQDHTECQDEDIIHQFQADRAVLYDCEPHRGSKRPHKDNPGRHVESLHTRIPVDTNHDADHAKQIMVEQRTQTNKDAVDRTDGSVSPAQPYPNLDVQYIMSRAVRAQQAYINRRPTPKVAAEEAGGASDVRAPAADVQNTRDSGALKENAESPKIGLTEQHGDSDARLLLSGLDGRRDEITSQPGQGRLCGPMPESNLPVHGQTQSEYIDAAGHQPNEPDDSWGYITGEHDLRQIENIATPGDIEPPQLMIPTRGFSTGTVDVPPVQSRTISPLETMEPIYGRQLQSQAFNAQEDQRGLYNPQEQGQSATYLYDGGQWEREPLNAEAQEYNSIEMEDGQVNYGDMYEGQQDGLDLIDESMYYGEELPFDSEAQIHSAADDMLFYTPTSGPGAEYQWMPRQRTYFNAAANQAPGIRSWERVQTAAVAQELTMQFWQPRRGY</sequence>
<feature type="region of interest" description="Disordered" evidence="1">
    <location>
        <begin position="649"/>
        <end position="698"/>
    </location>
</feature>
<dbReference type="VEuPathDB" id="FungiDB:GMDG_04712"/>
<dbReference type="GeneID" id="36290986"/>
<feature type="compositionally biased region" description="Basic and acidic residues" evidence="1">
    <location>
        <begin position="104"/>
        <end position="117"/>
    </location>
</feature>
<proteinExistence type="predicted"/>
<feature type="region of interest" description="Disordered" evidence="1">
    <location>
        <begin position="492"/>
        <end position="517"/>
    </location>
</feature>
<dbReference type="OrthoDB" id="2537141at2759"/>
<feature type="compositionally biased region" description="Basic and acidic residues" evidence="1">
    <location>
        <begin position="167"/>
        <end position="187"/>
    </location>
</feature>
<dbReference type="Proteomes" id="UP000077154">
    <property type="component" value="Unassembled WGS sequence"/>
</dbReference>
<evidence type="ECO:0000256" key="1">
    <source>
        <dbReference type="SAM" id="MobiDB-lite"/>
    </source>
</evidence>
<dbReference type="AlphaFoldDB" id="A0A177A0P9"/>
<reference evidence="2" key="1">
    <citation type="submission" date="2016-03" db="EMBL/GenBank/DDBJ databases">
        <title>Updated assembly of Pseudogymnoascus destructans, the fungus causing white-nose syndrome of bats.</title>
        <authorList>
            <person name="Palmer J.M."/>
            <person name="Drees K.P."/>
            <person name="Foster J.T."/>
            <person name="Lindner D.L."/>
        </authorList>
    </citation>
    <scope>NUCLEOTIDE SEQUENCE [LARGE SCALE GENOMIC DNA]</scope>
    <source>
        <strain evidence="2">20631-21</strain>
    </source>
</reference>
<organism evidence="2">
    <name type="scientific">Pseudogymnoascus destructans</name>
    <dbReference type="NCBI Taxonomy" id="655981"/>
    <lineage>
        <taxon>Eukaryota</taxon>
        <taxon>Fungi</taxon>
        <taxon>Dikarya</taxon>
        <taxon>Ascomycota</taxon>
        <taxon>Pezizomycotina</taxon>
        <taxon>Leotiomycetes</taxon>
        <taxon>Thelebolales</taxon>
        <taxon>Thelebolaceae</taxon>
        <taxon>Pseudogymnoascus</taxon>
    </lineage>
</organism>
<dbReference type="EMBL" id="KV441406">
    <property type="protein sequence ID" value="OAF55845.2"/>
    <property type="molecule type" value="Genomic_DNA"/>
</dbReference>
<protein>
    <submittedName>
        <fullName evidence="2">Uncharacterized protein</fullName>
    </submittedName>
</protein>
<dbReference type="RefSeq" id="XP_024321144.1">
    <property type="nucleotide sequence ID" value="XM_024471506.1"/>
</dbReference>
<feature type="region of interest" description="Disordered" evidence="1">
    <location>
        <begin position="87"/>
        <end position="119"/>
    </location>
</feature>
<gene>
    <name evidence="2" type="ORF">VC83_07942</name>
</gene>
<feature type="region of interest" description="Disordered" evidence="1">
    <location>
        <begin position="605"/>
        <end position="625"/>
    </location>
</feature>
<feature type="compositionally biased region" description="Polar residues" evidence="1">
    <location>
        <begin position="221"/>
        <end position="234"/>
    </location>
</feature>
<feature type="region of interest" description="Disordered" evidence="1">
    <location>
        <begin position="155"/>
        <end position="273"/>
    </location>
</feature>
<accession>A0A177A0P9</accession>
<name>A0A177A0P9_9PEZI</name>
<evidence type="ECO:0000313" key="2">
    <source>
        <dbReference type="EMBL" id="OAF55845.2"/>
    </source>
</evidence>
<feature type="compositionally biased region" description="Basic and acidic residues" evidence="1">
    <location>
        <begin position="235"/>
        <end position="270"/>
    </location>
</feature>